<feature type="transmembrane region" description="Helical" evidence="5">
    <location>
        <begin position="126"/>
        <end position="148"/>
    </location>
</feature>
<dbReference type="AlphaFoldDB" id="A0A174JCE9"/>
<dbReference type="Proteomes" id="UP000095679">
    <property type="component" value="Unassembled WGS sequence"/>
</dbReference>
<proteinExistence type="predicted"/>
<sequence length="313" mass="35184">MKDTFSTYHPVLNMLYFCGTIGVTMFVVHPVILAISFICAVAYSVVLKGWKKTVKFNLLFSLPMMIIVALINPMFNHYGVTIIGYLHNGNPFTLESCVYGLVMAVMLVCTLVWFSCYTVVMTSDKFIYLFGRIIPALSLVLSMCLRFVPKFIKEASVISDGQKCVGRSVENGSLIKRAKHGITIFSILVTWSLENAIETSDSMKCRGYGEKGRTAFSLYHFDKRDFLCLIFMIITFGAAMWGFSKGYAFCSYNPRIVVKGVPFTAGSLLVFAAFLLFSIMPAAMEILDRRMWKARRGQVESAAPAGYRLWEVE</sequence>
<evidence type="ECO:0000313" key="8">
    <source>
        <dbReference type="Proteomes" id="UP000095679"/>
    </source>
</evidence>
<accession>A0A174JCE9</accession>
<evidence type="ECO:0000313" key="7">
    <source>
        <dbReference type="EMBL" id="RHC65127.1"/>
    </source>
</evidence>
<dbReference type="CDD" id="cd16914">
    <property type="entry name" value="EcfT"/>
    <property type="match status" value="1"/>
</dbReference>
<feature type="transmembrane region" description="Helical" evidence="5">
    <location>
        <begin position="263"/>
        <end position="287"/>
    </location>
</feature>
<feature type="transmembrane region" description="Helical" evidence="5">
    <location>
        <begin position="65"/>
        <end position="86"/>
    </location>
</feature>
<dbReference type="InterPro" id="IPR003339">
    <property type="entry name" value="ABC/ECF_trnsptr_transmembrane"/>
</dbReference>
<keyword evidence="4 5" id="KW-0472">Membrane</keyword>
<dbReference type="GO" id="GO:0005886">
    <property type="term" value="C:plasma membrane"/>
    <property type="evidence" value="ECO:0007669"/>
    <property type="project" value="UniProtKB-ARBA"/>
</dbReference>
<evidence type="ECO:0000256" key="5">
    <source>
        <dbReference type="SAM" id="Phobius"/>
    </source>
</evidence>
<evidence type="ECO:0000256" key="3">
    <source>
        <dbReference type="ARBA" id="ARBA00022989"/>
    </source>
</evidence>
<evidence type="ECO:0000256" key="2">
    <source>
        <dbReference type="ARBA" id="ARBA00022692"/>
    </source>
</evidence>
<reference evidence="6 8" key="1">
    <citation type="submission" date="2015-09" db="EMBL/GenBank/DDBJ databases">
        <authorList>
            <consortium name="Pathogen Informatics"/>
        </authorList>
    </citation>
    <scope>NUCLEOTIDE SEQUENCE [LARGE SCALE GENOMIC DNA]</scope>
    <source>
        <strain evidence="6 8">2789STDY5834835</strain>
    </source>
</reference>
<organism evidence="6 8">
    <name type="scientific">Anaerobutyricum hallii</name>
    <dbReference type="NCBI Taxonomy" id="39488"/>
    <lineage>
        <taxon>Bacteria</taxon>
        <taxon>Bacillati</taxon>
        <taxon>Bacillota</taxon>
        <taxon>Clostridia</taxon>
        <taxon>Lachnospirales</taxon>
        <taxon>Lachnospiraceae</taxon>
        <taxon>Anaerobutyricum</taxon>
    </lineage>
</organism>
<feature type="transmembrane region" description="Helical" evidence="5">
    <location>
        <begin position="226"/>
        <end position="243"/>
    </location>
</feature>
<dbReference type="EMBL" id="QSID01000007">
    <property type="protein sequence ID" value="RHC65127.1"/>
    <property type="molecule type" value="Genomic_DNA"/>
</dbReference>
<evidence type="ECO:0000313" key="9">
    <source>
        <dbReference type="Proteomes" id="UP000284621"/>
    </source>
</evidence>
<keyword evidence="9" id="KW-1185">Reference proteome</keyword>
<keyword evidence="3 5" id="KW-1133">Transmembrane helix</keyword>
<evidence type="ECO:0000313" key="6">
    <source>
        <dbReference type="EMBL" id="CUO94875.1"/>
    </source>
</evidence>
<feature type="transmembrane region" description="Helical" evidence="5">
    <location>
        <begin position="12"/>
        <end position="45"/>
    </location>
</feature>
<comment type="subcellular location">
    <subcellularLocation>
        <location evidence="1">Membrane</location>
        <topology evidence="1">Multi-pass membrane protein</topology>
    </subcellularLocation>
</comment>
<name>A0A174JCE9_9FIRM</name>
<dbReference type="RefSeq" id="WP_055299663.1">
    <property type="nucleotide sequence ID" value="NZ_BLYK01000044.1"/>
</dbReference>
<dbReference type="Proteomes" id="UP000284621">
    <property type="component" value="Unassembled WGS sequence"/>
</dbReference>
<evidence type="ECO:0000256" key="4">
    <source>
        <dbReference type="ARBA" id="ARBA00023136"/>
    </source>
</evidence>
<protein>
    <submittedName>
        <fullName evidence="6">Energy-coupling factor transporter transmembrane protein EcfT</fullName>
    </submittedName>
</protein>
<keyword evidence="2 5" id="KW-0812">Transmembrane</keyword>
<dbReference type="EMBL" id="CYZL01000032">
    <property type="protein sequence ID" value="CUO94875.1"/>
    <property type="molecule type" value="Genomic_DNA"/>
</dbReference>
<gene>
    <name evidence="6" type="primary">ecfT_1</name>
    <name evidence="7" type="ORF">DW833_07520</name>
    <name evidence="6" type="ORF">ERS852450_02728</name>
</gene>
<feature type="transmembrane region" description="Helical" evidence="5">
    <location>
        <begin position="98"/>
        <end position="120"/>
    </location>
</feature>
<dbReference type="Pfam" id="PF02361">
    <property type="entry name" value="CbiQ"/>
    <property type="match status" value="1"/>
</dbReference>
<reference evidence="7 9" key="2">
    <citation type="submission" date="2018-08" db="EMBL/GenBank/DDBJ databases">
        <title>A genome reference for cultivated species of the human gut microbiota.</title>
        <authorList>
            <person name="Zou Y."/>
            <person name="Xue W."/>
            <person name="Luo G."/>
        </authorList>
    </citation>
    <scope>NUCLEOTIDE SEQUENCE [LARGE SCALE GENOMIC DNA]</scope>
    <source>
        <strain evidence="7 9">AM34-3LB</strain>
    </source>
</reference>
<evidence type="ECO:0000256" key="1">
    <source>
        <dbReference type="ARBA" id="ARBA00004141"/>
    </source>
</evidence>